<comment type="caution">
    <text evidence="1">The sequence shown here is derived from an EMBL/GenBank/DDBJ whole genome shotgun (WGS) entry which is preliminary data.</text>
</comment>
<sequence length="98" mass="11177">MGSSKRHGQEVEQRLFLASPKKVVAVSRGEGEIHFWLGESDQERFSSGWESLTRRDSVLAGRLLPEEIQFWLGESDQEKFISGWESLTRRDSVLAGRV</sequence>
<reference evidence="1" key="1">
    <citation type="journal article" date="2023" name="G3 (Bethesda)">
        <title>A reference genome for the long-term kleptoplast-retaining sea slug Elysia crispata morphotype clarki.</title>
        <authorList>
            <person name="Eastman K.E."/>
            <person name="Pendleton A.L."/>
            <person name="Shaikh M.A."/>
            <person name="Suttiyut T."/>
            <person name="Ogas R."/>
            <person name="Tomko P."/>
            <person name="Gavelis G."/>
            <person name="Widhalm J.R."/>
            <person name="Wisecaver J.H."/>
        </authorList>
    </citation>
    <scope>NUCLEOTIDE SEQUENCE</scope>
    <source>
        <strain evidence="1">ECLA1</strain>
    </source>
</reference>
<evidence type="ECO:0000313" key="2">
    <source>
        <dbReference type="Proteomes" id="UP001283361"/>
    </source>
</evidence>
<name>A0AAE0XMY4_9GAST</name>
<gene>
    <name evidence="1" type="ORF">RRG08_026344</name>
</gene>
<protein>
    <submittedName>
        <fullName evidence="1">Uncharacterized protein</fullName>
    </submittedName>
</protein>
<dbReference type="AlphaFoldDB" id="A0AAE0XMY4"/>
<proteinExistence type="predicted"/>
<evidence type="ECO:0000313" key="1">
    <source>
        <dbReference type="EMBL" id="KAK3698246.1"/>
    </source>
</evidence>
<dbReference type="EMBL" id="JAWDGP010007980">
    <property type="protein sequence ID" value="KAK3698246.1"/>
    <property type="molecule type" value="Genomic_DNA"/>
</dbReference>
<accession>A0AAE0XMY4</accession>
<organism evidence="1 2">
    <name type="scientific">Elysia crispata</name>
    <name type="common">lettuce slug</name>
    <dbReference type="NCBI Taxonomy" id="231223"/>
    <lineage>
        <taxon>Eukaryota</taxon>
        <taxon>Metazoa</taxon>
        <taxon>Spiralia</taxon>
        <taxon>Lophotrochozoa</taxon>
        <taxon>Mollusca</taxon>
        <taxon>Gastropoda</taxon>
        <taxon>Heterobranchia</taxon>
        <taxon>Euthyneura</taxon>
        <taxon>Panpulmonata</taxon>
        <taxon>Sacoglossa</taxon>
        <taxon>Placobranchoidea</taxon>
        <taxon>Plakobranchidae</taxon>
        <taxon>Elysia</taxon>
    </lineage>
</organism>
<keyword evidence="2" id="KW-1185">Reference proteome</keyword>
<dbReference type="Proteomes" id="UP001283361">
    <property type="component" value="Unassembled WGS sequence"/>
</dbReference>